<evidence type="ECO:0000256" key="1">
    <source>
        <dbReference type="SAM" id="MobiDB-lite"/>
    </source>
</evidence>
<feature type="compositionally biased region" description="Low complexity" evidence="1">
    <location>
        <begin position="37"/>
        <end position="55"/>
    </location>
</feature>
<sequence>MHRHPKSARPKSRQPARRGMLVACGVVVMAVTTGCAPTAPNASTTPSASQTASAPTPTPSPTGPALVPDGDASDNLPLFTEVMDAVWDTDDRVKGRAYIDALVEAGFDKGDMEVTRDKTSVGLAADSIQFSVRWDDECIVGQVGPSTKRPTAVVLPTLPTGACLVGETRPIDW</sequence>
<evidence type="ECO:0000313" key="3">
    <source>
        <dbReference type="EMBL" id="WEK14495.1"/>
    </source>
</evidence>
<evidence type="ECO:0000313" key="4">
    <source>
        <dbReference type="Proteomes" id="UP001213972"/>
    </source>
</evidence>
<dbReference type="PROSITE" id="PS51318">
    <property type="entry name" value="TAT"/>
    <property type="match status" value="1"/>
</dbReference>
<evidence type="ECO:0000259" key="2">
    <source>
        <dbReference type="Pfam" id="PF22504"/>
    </source>
</evidence>
<organism evidence="3 4">
    <name type="scientific">Candidatus Microbacterium phytovorans</name>
    <dbReference type="NCBI Taxonomy" id="3121374"/>
    <lineage>
        <taxon>Bacteria</taxon>
        <taxon>Bacillati</taxon>
        <taxon>Actinomycetota</taxon>
        <taxon>Actinomycetes</taxon>
        <taxon>Micrococcales</taxon>
        <taxon>Microbacteriaceae</taxon>
        <taxon>Microbacterium</taxon>
    </lineage>
</organism>
<dbReference type="Proteomes" id="UP001213972">
    <property type="component" value="Chromosome"/>
</dbReference>
<dbReference type="EMBL" id="CP119321">
    <property type="protein sequence ID" value="WEK14495.1"/>
    <property type="molecule type" value="Genomic_DNA"/>
</dbReference>
<protein>
    <recommendedName>
        <fullName evidence="2">DUF6993 domain-containing protein</fullName>
    </recommendedName>
</protein>
<gene>
    <name evidence="3" type="ORF">P0Y48_04635</name>
</gene>
<dbReference type="PROSITE" id="PS51257">
    <property type="entry name" value="PROKAR_LIPOPROTEIN"/>
    <property type="match status" value="1"/>
</dbReference>
<feature type="region of interest" description="Disordered" evidence="1">
    <location>
        <begin position="37"/>
        <end position="73"/>
    </location>
</feature>
<dbReference type="InterPro" id="IPR006311">
    <property type="entry name" value="TAT_signal"/>
</dbReference>
<proteinExistence type="predicted"/>
<name>A0AAJ6B3R7_9MICO</name>
<dbReference type="InterPro" id="IPR054262">
    <property type="entry name" value="DUF6993"/>
</dbReference>
<accession>A0AAJ6B3R7</accession>
<dbReference type="Pfam" id="PF22504">
    <property type="entry name" value="DUF6993"/>
    <property type="match status" value="1"/>
</dbReference>
<dbReference type="AlphaFoldDB" id="A0AAJ6B3R7"/>
<reference evidence="3" key="1">
    <citation type="submission" date="2023-03" db="EMBL/GenBank/DDBJ databases">
        <title>Andean soil-derived lignocellulolytic bacterial consortium as a source of novel taxa and putative plastic-active enzymes.</title>
        <authorList>
            <person name="Diaz-Garcia L."/>
            <person name="Chuvochina M."/>
            <person name="Feuerriegel G."/>
            <person name="Bunk B."/>
            <person name="Sproer C."/>
            <person name="Streit W.R."/>
            <person name="Rodriguez L.M."/>
            <person name="Overmann J."/>
            <person name="Jimenez D.J."/>
        </authorList>
    </citation>
    <scope>NUCLEOTIDE SEQUENCE</scope>
    <source>
        <strain evidence="3">MAG 4610</strain>
    </source>
</reference>
<feature type="domain" description="DUF6993" evidence="2">
    <location>
        <begin position="84"/>
        <end position="167"/>
    </location>
</feature>